<evidence type="ECO:0000256" key="4">
    <source>
        <dbReference type="ARBA" id="ARBA00022807"/>
    </source>
</evidence>
<dbReference type="Gene3D" id="3.90.1720.10">
    <property type="entry name" value="endopeptidase domain like (from Nostoc punctiforme)"/>
    <property type="match status" value="1"/>
</dbReference>
<evidence type="ECO:0000256" key="5">
    <source>
        <dbReference type="SAM" id="SignalP"/>
    </source>
</evidence>
<keyword evidence="4" id="KW-0788">Thiol protease</keyword>
<evidence type="ECO:0000259" key="7">
    <source>
        <dbReference type="Pfam" id="PF12913"/>
    </source>
</evidence>
<dbReference type="Pfam" id="PF00877">
    <property type="entry name" value="NLPC_P60"/>
    <property type="match status" value="1"/>
</dbReference>
<evidence type="ECO:0000256" key="2">
    <source>
        <dbReference type="ARBA" id="ARBA00022670"/>
    </source>
</evidence>
<dbReference type="InterPro" id="IPR000064">
    <property type="entry name" value="NLP_P60_dom"/>
</dbReference>
<reference evidence="8 9" key="1">
    <citation type="submission" date="2020-09" db="EMBL/GenBank/DDBJ databases">
        <title>Dyella sp. 7MK23 isolated from forest soil.</title>
        <authorList>
            <person name="Fu J."/>
        </authorList>
    </citation>
    <scope>NUCLEOTIDE SEQUENCE [LARGE SCALE GENOMIC DNA]</scope>
    <source>
        <strain evidence="8 9">7MK23</strain>
    </source>
</reference>
<keyword evidence="5" id="KW-0732">Signal</keyword>
<dbReference type="Pfam" id="PF12913">
    <property type="entry name" value="SH3_6"/>
    <property type="match status" value="1"/>
</dbReference>
<feature type="signal peptide" evidence="5">
    <location>
        <begin position="1"/>
        <end position="35"/>
    </location>
</feature>
<dbReference type="Proteomes" id="UP000651010">
    <property type="component" value="Unassembled WGS sequence"/>
</dbReference>
<feature type="chain" id="PRO_5045400861" evidence="5">
    <location>
        <begin position="36"/>
        <end position="484"/>
    </location>
</feature>
<sequence length="484" mass="51799">MAPRAGSKLLHTVSCGAWLATVCMAAALCCRPAAAQDASSTIPPSAVIGVQEAMLSPDYWIGRAHAVDDVLMTPAQIAARNRLTSVHDQALVDLESLPTTLTREQIQGWVKSAASPLNAPLVDMHGDPLTAQTLAAIQANVGMQQIPASEPARYGMAVRRAQLRTYPTTVRAFASKESVDFESFEGGTLFPGDPVVIAKASVDGKWLLVVSYQGPAWVATTDIAEGSAQAVFGYAQKSPARVITGDEVRTVFTPEAPEVSELQLDMGTRLPLAKVPPDQPVNGQGPYESWALELPVRGNDGALSFKPALLQKMRDSAPDYLPLSRANIIRQAFKFLGERYGWGHAYNARDCSGFTSDVYRSMGVLMPPNANAQGKSPAFAHRLFTAADSHAARIDAIMHADVGDLIVVPGHVLMLLGQVDGQPYVIQDVPFVIYRNPQGGVHWTKVNEVSVTPLLPLLADGKQSYVDAMTSLVHVTASSTPADK</sequence>
<accession>A0ABR9G752</accession>
<evidence type="ECO:0000256" key="1">
    <source>
        <dbReference type="ARBA" id="ARBA00007074"/>
    </source>
</evidence>
<feature type="domain" description="NlpC/P60" evidence="6">
    <location>
        <begin position="337"/>
        <end position="418"/>
    </location>
</feature>
<evidence type="ECO:0000313" key="9">
    <source>
        <dbReference type="Proteomes" id="UP000651010"/>
    </source>
</evidence>
<dbReference type="InterPro" id="IPR038765">
    <property type="entry name" value="Papain-like_cys_pep_sf"/>
</dbReference>
<dbReference type="InterPro" id="IPR039439">
    <property type="entry name" value="SH3b1_dom"/>
</dbReference>
<evidence type="ECO:0000313" key="8">
    <source>
        <dbReference type="EMBL" id="MBE1159870.1"/>
    </source>
</evidence>
<dbReference type="SUPFAM" id="SSF54001">
    <property type="entry name" value="Cysteine proteinases"/>
    <property type="match status" value="1"/>
</dbReference>
<feature type="domain" description="SH3b1" evidence="7">
    <location>
        <begin position="172"/>
        <end position="218"/>
    </location>
</feature>
<dbReference type="EMBL" id="JACZZA010000002">
    <property type="protein sequence ID" value="MBE1159870.1"/>
    <property type="molecule type" value="Genomic_DNA"/>
</dbReference>
<comment type="similarity">
    <text evidence="1">Belongs to the peptidase C40 family.</text>
</comment>
<gene>
    <name evidence="8" type="ORF">IGX34_05695</name>
</gene>
<organism evidence="8 9">
    <name type="scientific">Dyella acidiphila</name>
    <dbReference type="NCBI Taxonomy" id="2775866"/>
    <lineage>
        <taxon>Bacteria</taxon>
        <taxon>Pseudomonadati</taxon>
        <taxon>Pseudomonadota</taxon>
        <taxon>Gammaproteobacteria</taxon>
        <taxon>Lysobacterales</taxon>
        <taxon>Rhodanobacteraceae</taxon>
        <taxon>Dyella</taxon>
    </lineage>
</organism>
<proteinExistence type="inferred from homology"/>
<dbReference type="InterPro" id="IPR027017">
    <property type="entry name" value="P60_peptidase_YkfC"/>
</dbReference>
<keyword evidence="2" id="KW-0645">Protease</keyword>
<evidence type="ECO:0000256" key="3">
    <source>
        <dbReference type="ARBA" id="ARBA00022801"/>
    </source>
</evidence>
<name>A0ABR9G752_9GAMM</name>
<protein>
    <submittedName>
        <fullName evidence="8">SH3 domain-containing protein</fullName>
    </submittedName>
</protein>
<keyword evidence="9" id="KW-1185">Reference proteome</keyword>
<keyword evidence="3" id="KW-0378">Hydrolase</keyword>
<dbReference type="PIRSF" id="PIRSF019015">
    <property type="entry name" value="P60_peptidase_YkfC"/>
    <property type="match status" value="1"/>
</dbReference>
<evidence type="ECO:0000259" key="6">
    <source>
        <dbReference type="Pfam" id="PF00877"/>
    </source>
</evidence>
<comment type="caution">
    <text evidence="8">The sequence shown here is derived from an EMBL/GenBank/DDBJ whole genome shotgun (WGS) entry which is preliminary data.</text>
</comment>